<accession>A0A5J4WET7</accession>
<name>A0A5J4WET7_9EUKA</name>
<evidence type="ECO:0000313" key="2">
    <source>
        <dbReference type="Proteomes" id="UP000324800"/>
    </source>
</evidence>
<protein>
    <submittedName>
        <fullName evidence="1">Uncharacterized protein</fullName>
    </submittedName>
</protein>
<sequence length="188" mass="21905">MHKLKQTVCRIIDQIVKLKMELTTIILDYIGGRLLKFRQEWNNLGVTYVLKAGAQANWISPLAPTLLHKKRHYSEFQGTIQKMKVYVKTLKVELDRGKVREVKDKEMIFYNKTFIIPHKNGRLSKIIDYRTINKYLKKNVFFQNENFQNTHPEGVEVQLFNSITVTIIRKLLVNGVGNGYQNPAINGN</sequence>
<evidence type="ECO:0000313" key="1">
    <source>
        <dbReference type="EMBL" id="KAA6392819.1"/>
    </source>
</evidence>
<gene>
    <name evidence="1" type="ORF">EZS28_011647</name>
</gene>
<reference evidence="1 2" key="1">
    <citation type="submission" date="2019-03" db="EMBL/GenBank/DDBJ databases">
        <title>Single cell metagenomics reveals metabolic interactions within the superorganism composed of flagellate Streblomastix strix and complex community of Bacteroidetes bacteria on its surface.</title>
        <authorList>
            <person name="Treitli S.C."/>
            <person name="Kolisko M."/>
            <person name="Husnik F."/>
            <person name="Keeling P."/>
            <person name="Hampl V."/>
        </authorList>
    </citation>
    <scope>NUCLEOTIDE SEQUENCE [LARGE SCALE GENOMIC DNA]</scope>
    <source>
        <strain evidence="1">ST1C</strain>
    </source>
</reference>
<comment type="caution">
    <text evidence="1">The sequence shown here is derived from an EMBL/GenBank/DDBJ whole genome shotgun (WGS) entry which is preliminary data.</text>
</comment>
<organism evidence="1 2">
    <name type="scientific">Streblomastix strix</name>
    <dbReference type="NCBI Taxonomy" id="222440"/>
    <lineage>
        <taxon>Eukaryota</taxon>
        <taxon>Metamonada</taxon>
        <taxon>Preaxostyla</taxon>
        <taxon>Oxymonadida</taxon>
        <taxon>Streblomastigidae</taxon>
        <taxon>Streblomastix</taxon>
    </lineage>
</organism>
<dbReference type="Proteomes" id="UP000324800">
    <property type="component" value="Unassembled WGS sequence"/>
</dbReference>
<dbReference type="OrthoDB" id="420169at2759"/>
<dbReference type="EMBL" id="SNRW01002421">
    <property type="protein sequence ID" value="KAA6392819.1"/>
    <property type="molecule type" value="Genomic_DNA"/>
</dbReference>
<proteinExistence type="predicted"/>
<dbReference type="AlphaFoldDB" id="A0A5J4WET7"/>